<proteinExistence type="predicted"/>
<organism evidence="1 2">
    <name type="scientific">Amblyomma americanum</name>
    <name type="common">Lone star tick</name>
    <dbReference type="NCBI Taxonomy" id="6943"/>
    <lineage>
        <taxon>Eukaryota</taxon>
        <taxon>Metazoa</taxon>
        <taxon>Ecdysozoa</taxon>
        <taxon>Arthropoda</taxon>
        <taxon>Chelicerata</taxon>
        <taxon>Arachnida</taxon>
        <taxon>Acari</taxon>
        <taxon>Parasitiformes</taxon>
        <taxon>Ixodida</taxon>
        <taxon>Ixodoidea</taxon>
        <taxon>Ixodidae</taxon>
        <taxon>Amblyomminae</taxon>
        <taxon>Amblyomma</taxon>
    </lineage>
</organism>
<evidence type="ECO:0000313" key="1">
    <source>
        <dbReference type="EMBL" id="KAK8772814.1"/>
    </source>
</evidence>
<keyword evidence="2" id="KW-1185">Reference proteome</keyword>
<sequence>MCMACFPALSANSALVAWLKYAREDRQLRPPWLPLLSTALRCVLNNMPLTQLMCAAAGVVCQLRIVLMGLQNTTAGPVATDILAILGALTPPACFSARSVQTASSSGYRYSRHVPSRLFDNRCGRFHFLAE</sequence>
<dbReference type="Proteomes" id="UP001321473">
    <property type="component" value="Unassembled WGS sequence"/>
</dbReference>
<comment type="caution">
    <text evidence="1">The sequence shown here is derived from an EMBL/GenBank/DDBJ whole genome shotgun (WGS) entry which is preliminary data.</text>
</comment>
<dbReference type="EMBL" id="JARKHS020017761">
    <property type="protein sequence ID" value="KAK8772814.1"/>
    <property type="molecule type" value="Genomic_DNA"/>
</dbReference>
<gene>
    <name evidence="1" type="ORF">V5799_012653</name>
</gene>
<reference evidence="1 2" key="1">
    <citation type="journal article" date="2023" name="Arcadia Sci">
        <title>De novo assembly of a long-read Amblyomma americanum tick genome.</title>
        <authorList>
            <person name="Chou S."/>
            <person name="Poskanzer K.E."/>
            <person name="Rollins M."/>
            <person name="Thuy-Boun P.S."/>
        </authorList>
    </citation>
    <scope>NUCLEOTIDE SEQUENCE [LARGE SCALE GENOMIC DNA]</scope>
    <source>
        <strain evidence="1">F_SG_1</strain>
        <tissue evidence="1">Salivary glands</tissue>
    </source>
</reference>
<dbReference type="AlphaFoldDB" id="A0AAQ4EDS1"/>
<name>A0AAQ4EDS1_AMBAM</name>
<accession>A0AAQ4EDS1</accession>
<protein>
    <submittedName>
        <fullName evidence="1">Uncharacterized protein</fullName>
    </submittedName>
</protein>
<evidence type="ECO:0000313" key="2">
    <source>
        <dbReference type="Proteomes" id="UP001321473"/>
    </source>
</evidence>